<dbReference type="SMART" id="SM00354">
    <property type="entry name" value="HTH_LACI"/>
    <property type="match status" value="1"/>
</dbReference>
<organism evidence="5 6">
    <name type="scientific">Aminobacter aminovorans</name>
    <name type="common">Chelatobacter heintzii</name>
    <dbReference type="NCBI Taxonomy" id="83263"/>
    <lineage>
        <taxon>Bacteria</taxon>
        <taxon>Pseudomonadati</taxon>
        <taxon>Pseudomonadota</taxon>
        <taxon>Alphaproteobacteria</taxon>
        <taxon>Hyphomicrobiales</taxon>
        <taxon>Phyllobacteriaceae</taxon>
        <taxon>Aminobacter</taxon>
    </lineage>
</organism>
<keyword evidence="1" id="KW-0805">Transcription regulation</keyword>
<gene>
    <name evidence="5" type="ORF">FHS67_001369</name>
</gene>
<dbReference type="Proteomes" id="UP000577697">
    <property type="component" value="Unassembled WGS sequence"/>
</dbReference>
<feature type="domain" description="HTH lacI-type" evidence="4">
    <location>
        <begin position="12"/>
        <end position="66"/>
    </location>
</feature>
<dbReference type="GO" id="GO:0003677">
    <property type="term" value="F:DNA binding"/>
    <property type="evidence" value="ECO:0007669"/>
    <property type="project" value="UniProtKB-KW"/>
</dbReference>
<evidence type="ECO:0000256" key="1">
    <source>
        <dbReference type="ARBA" id="ARBA00023015"/>
    </source>
</evidence>
<evidence type="ECO:0000256" key="2">
    <source>
        <dbReference type="ARBA" id="ARBA00023125"/>
    </source>
</evidence>
<keyword evidence="6" id="KW-1185">Reference proteome</keyword>
<dbReference type="SUPFAM" id="SSF47413">
    <property type="entry name" value="lambda repressor-like DNA-binding domains"/>
    <property type="match status" value="1"/>
</dbReference>
<accession>A0ABR6H3I6</accession>
<dbReference type="Gene3D" id="1.10.260.40">
    <property type="entry name" value="lambda repressor-like DNA-binding domains"/>
    <property type="match status" value="1"/>
</dbReference>
<dbReference type="InterPro" id="IPR046335">
    <property type="entry name" value="LacI/GalR-like_sensor"/>
</dbReference>
<dbReference type="Pfam" id="PF00356">
    <property type="entry name" value="LacI"/>
    <property type="match status" value="1"/>
</dbReference>
<dbReference type="Pfam" id="PF13377">
    <property type="entry name" value="Peripla_BP_3"/>
    <property type="match status" value="1"/>
</dbReference>
<sequence>MANGSKDPKQILTARDVAQLMGVSTSMISRAFNPDASISPAMRKRIIEASAALGYRPNVIARSLSTRSSKIVAIIVGTLENPFYAQVLEKLSRELQLAGYQSLLFNLAPGQDVDSQLPFLVQYNVDAVVIVSASISAGIANDWTRSGRKVILFNRTLPDASIPSVCCDNFTGAKLAVDHFVQTGRRRLAFAAGRRDTSTNAERELGFISRLAELGKPFAAKADNPHCSFQDGYNAALKLAADKPDAIFFANDVMALGGIEAIRKELGLTVPDDIAVIGFDDIPMAAWPTYSLTTIRQPLDAMVESAVDLVSDQSGADELKVVHPVQLVERASTKATSDEKVP</sequence>
<protein>
    <submittedName>
        <fullName evidence="5">DNA-binding LacI/PurR family transcriptional regulator</fullName>
    </submittedName>
</protein>
<dbReference type="PANTHER" id="PTHR30146">
    <property type="entry name" value="LACI-RELATED TRANSCRIPTIONAL REPRESSOR"/>
    <property type="match status" value="1"/>
</dbReference>
<keyword evidence="3" id="KW-0804">Transcription</keyword>
<evidence type="ECO:0000313" key="5">
    <source>
        <dbReference type="EMBL" id="MBB3705059.1"/>
    </source>
</evidence>
<dbReference type="RefSeq" id="WP_067969294.1">
    <property type="nucleotide sequence ID" value="NZ_CP015007.1"/>
</dbReference>
<keyword evidence="2 5" id="KW-0238">DNA-binding</keyword>
<dbReference type="PANTHER" id="PTHR30146:SF109">
    <property type="entry name" value="HTH-TYPE TRANSCRIPTIONAL REGULATOR GALS"/>
    <property type="match status" value="1"/>
</dbReference>
<dbReference type="CDD" id="cd01392">
    <property type="entry name" value="HTH_LacI"/>
    <property type="match status" value="1"/>
</dbReference>
<dbReference type="Gene3D" id="3.40.50.2300">
    <property type="match status" value="2"/>
</dbReference>
<dbReference type="InterPro" id="IPR028082">
    <property type="entry name" value="Peripla_BP_I"/>
</dbReference>
<dbReference type="InterPro" id="IPR000843">
    <property type="entry name" value="HTH_LacI"/>
</dbReference>
<comment type="caution">
    <text evidence="5">The sequence shown here is derived from an EMBL/GenBank/DDBJ whole genome shotgun (WGS) entry which is preliminary data.</text>
</comment>
<dbReference type="InterPro" id="IPR010982">
    <property type="entry name" value="Lambda_DNA-bd_dom_sf"/>
</dbReference>
<dbReference type="CDD" id="cd06278">
    <property type="entry name" value="PBP1_LacI-like"/>
    <property type="match status" value="1"/>
</dbReference>
<dbReference type="SUPFAM" id="SSF53822">
    <property type="entry name" value="Periplasmic binding protein-like I"/>
    <property type="match status" value="1"/>
</dbReference>
<evidence type="ECO:0000256" key="3">
    <source>
        <dbReference type="ARBA" id="ARBA00023163"/>
    </source>
</evidence>
<reference evidence="5 6" key="1">
    <citation type="submission" date="2020-08" db="EMBL/GenBank/DDBJ databases">
        <title>Genomic Encyclopedia of Type Strains, Phase IV (KMG-IV): sequencing the most valuable type-strain genomes for metagenomic binning, comparative biology and taxonomic classification.</title>
        <authorList>
            <person name="Goeker M."/>
        </authorList>
    </citation>
    <scope>NUCLEOTIDE SEQUENCE [LARGE SCALE GENOMIC DNA]</scope>
    <source>
        <strain evidence="5 6">DSM 10368</strain>
    </source>
</reference>
<evidence type="ECO:0000259" key="4">
    <source>
        <dbReference type="PROSITE" id="PS50932"/>
    </source>
</evidence>
<evidence type="ECO:0000313" key="6">
    <source>
        <dbReference type="Proteomes" id="UP000577697"/>
    </source>
</evidence>
<name>A0ABR6H3I6_AMIAI</name>
<dbReference type="PROSITE" id="PS50932">
    <property type="entry name" value="HTH_LACI_2"/>
    <property type="match status" value="1"/>
</dbReference>
<dbReference type="EMBL" id="JACICB010000004">
    <property type="protein sequence ID" value="MBB3705059.1"/>
    <property type="molecule type" value="Genomic_DNA"/>
</dbReference>
<proteinExistence type="predicted"/>